<dbReference type="RefSeq" id="WP_014183934.1">
    <property type="nucleotide sequence ID" value="NC_016584.1"/>
</dbReference>
<keyword evidence="1" id="KW-0472">Membrane</keyword>
<dbReference type="PATRIC" id="fig|768706.3.peg.1445"/>
<keyword evidence="3" id="KW-1185">Reference proteome</keyword>
<dbReference type="PANTHER" id="PTHR37305">
    <property type="entry name" value="INTEGRAL MEMBRANE PROTEIN-RELATED"/>
    <property type="match status" value="1"/>
</dbReference>
<gene>
    <name evidence="2" type="ordered locus">Desor_1458</name>
</gene>
<reference evidence="3" key="1">
    <citation type="submission" date="2011-11" db="EMBL/GenBank/DDBJ databases">
        <title>Complete sequence of Desulfosporosinus orientis DSM 765.</title>
        <authorList>
            <person name="Lucas S."/>
            <person name="Han J."/>
            <person name="Lapidus A."/>
            <person name="Cheng J.-F."/>
            <person name="Goodwin L."/>
            <person name="Pitluck S."/>
            <person name="Peters L."/>
            <person name="Ovchinnikova G."/>
            <person name="Teshima H."/>
            <person name="Detter J.C."/>
            <person name="Han C."/>
            <person name="Tapia R."/>
            <person name="Land M."/>
            <person name="Hauser L."/>
            <person name="Kyrpides N."/>
            <person name="Ivanova N."/>
            <person name="Pagani I."/>
            <person name="Pester M."/>
            <person name="Spring S."/>
            <person name="Ollivier B."/>
            <person name="Rattei T."/>
            <person name="Klenk H.-P."/>
            <person name="Wagner M."/>
            <person name="Loy A."/>
            <person name="Woyke T."/>
        </authorList>
    </citation>
    <scope>NUCLEOTIDE SEQUENCE [LARGE SCALE GENOMIC DNA]</scope>
    <source>
        <strain evidence="3">ATCC 19365 / DSM 765 / NCIMB 8382 / VKM B-1628</strain>
    </source>
</reference>
<proteinExistence type="predicted"/>
<evidence type="ECO:0008006" key="4">
    <source>
        <dbReference type="Google" id="ProtNLM"/>
    </source>
</evidence>
<sequence length="264" mass="29541">MNMFRHELKAYRRFTLTWSLALVGLVILFLSMFPSISREAEEFKKLLEGFPEGIRVALGLSVENIASILGFYSYSFLYISLCGAIQGMILGMSILSKEVREKTADFLLTKPVTRSQIVTAKLLAAFVSLVITNLIYLGAAMLMTSLVTEEYDTRLFVLLSLTLFFLQLLFLALGIILSVVFPRLKTVLPISLGTVMAFFIIGALASTTGDKALRYLTPFKYFDLTYIIQNARYESSFLIAGLIIIVIAISASYFIYAKRDIHAV</sequence>
<name>G7WAQ4_DESOD</name>
<feature type="transmembrane region" description="Helical" evidence="1">
    <location>
        <begin position="187"/>
        <end position="206"/>
    </location>
</feature>
<dbReference type="GO" id="GO:0005886">
    <property type="term" value="C:plasma membrane"/>
    <property type="evidence" value="ECO:0007669"/>
    <property type="project" value="UniProtKB-SubCell"/>
</dbReference>
<feature type="transmembrane region" description="Helical" evidence="1">
    <location>
        <begin position="76"/>
        <end position="96"/>
    </location>
</feature>
<dbReference type="OrthoDB" id="9800309at2"/>
<protein>
    <recommendedName>
        <fullName evidence="4">ABC-type transport system involved in multi-copper enzyme maturation, permease component</fullName>
    </recommendedName>
</protein>
<dbReference type="AlphaFoldDB" id="G7WAQ4"/>
<evidence type="ECO:0000256" key="1">
    <source>
        <dbReference type="SAM" id="Phobius"/>
    </source>
</evidence>
<dbReference type="eggNOG" id="COG1277">
    <property type="taxonomic scope" value="Bacteria"/>
</dbReference>
<reference evidence="2 3" key="2">
    <citation type="journal article" date="2012" name="J. Bacteriol.">
        <title>Complete genome sequences of Desulfosporosinus orientis DSM765T, Desulfosporosinus youngiae DSM17734T, Desulfosporosinus meridiei DSM13257T, and Desulfosporosinus acidiphilus DSM22704T.</title>
        <authorList>
            <person name="Pester M."/>
            <person name="Brambilla E."/>
            <person name="Alazard D."/>
            <person name="Rattei T."/>
            <person name="Weinmaier T."/>
            <person name="Han J."/>
            <person name="Lucas S."/>
            <person name="Lapidus A."/>
            <person name="Cheng J.F."/>
            <person name="Goodwin L."/>
            <person name="Pitluck S."/>
            <person name="Peters L."/>
            <person name="Ovchinnikova G."/>
            <person name="Teshima H."/>
            <person name="Detter J.C."/>
            <person name="Han C.S."/>
            <person name="Tapia R."/>
            <person name="Land M.L."/>
            <person name="Hauser L."/>
            <person name="Kyrpides N.C."/>
            <person name="Ivanova N.N."/>
            <person name="Pagani I."/>
            <person name="Huntmann M."/>
            <person name="Wei C.L."/>
            <person name="Davenport K.W."/>
            <person name="Daligault H."/>
            <person name="Chain P.S."/>
            <person name="Chen A."/>
            <person name="Mavromatis K."/>
            <person name="Markowitz V."/>
            <person name="Szeto E."/>
            <person name="Mikhailova N."/>
            <person name="Pati A."/>
            <person name="Wagner M."/>
            <person name="Woyke T."/>
            <person name="Ollivier B."/>
            <person name="Klenk H.P."/>
            <person name="Spring S."/>
            <person name="Loy A."/>
        </authorList>
    </citation>
    <scope>NUCLEOTIDE SEQUENCE [LARGE SCALE GENOMIC DNA]</scope>
    <source>
        <strain evidence="3">ATCC 19365 / DSM 765 / NCIMB 8382 / VKM B-1628</strain>
    </source>
</reference>
<feature type="transmembrane region" description="Helical" evidence="1">
    <location>
        <begin position="155"/>
        <end position="180"/>
    </location>
</feature>
<dbReference type="PANTHER" id="PTHR37305:SF1">
    <property type="entry name" value="MEMBRANE PROTEIN"/>
    <property type="match status" value="1"/>
</dbReference>
<dbReference type="GO" id="GO:0140359">
    <property type="term" value="F:ABC-type transporter activity"/>
    <property type="evidence" value="ECO:0007669"/>
    <property type="project" value="InterPro"/>
</dbReference>
<dbReference type="STRING" id="768706.Desor_1458"/>
<evidence type="ECO:0000313" key="3">
    <source>
        <dbReference type="Proteomes" id="UP000006346"/>
    </source>
</evidence>
<organism evidence="2 3">
    <name type="scientific">Desulfosporosinus orientis (strain ATCC 19365 / DSM 765 / NCIMB 8382 / VKM B-1628 / Singapore I)</name>
    <name type="common">Desulfotomaculum orientis</name>
    <dbReference type="NCBI Taxonomy" id="768706"/>
    <lineage>
        <taxon>Bacteria</taxon>
        <taxon>Bacillati</taxon>
        <taxon>Bacillota</taxon>
        <taxon>Clostridia</taxon>
        <taxon>Eubacteriales</taxon>
        <taxon>Desulfitobacteriaceae</taxon>
        <taxon>Desulfosporosinus</taxon>
    </lineage>
</organism>
<feature type="transmembrane region" description="Helical" evidence="1">
    <location>
        <begin position="117"/>
        <end position="143"/>
    </location>
</feature>
<evidence type="ECO:0000313" key="2">
    <source>
        <dbReference type="EMBL" id="AET67115.1"/>
    </source>
</evidence>
<keyword evidence="1" id="KW-0812">Transmembrane</keyword>
<dbReference type="KEGG" id="dor:Desor_1458"/>
<accession>G7WAQ4</accession>
<dbReference type="Pfam" id="PF12679">
    <property type="entry name" value="ABC2_membrane_2"/>
    <property type="match status" value="1"/>
</dbReference>
<keyword evidence="1" id="KW-1133">Transmembrane helix</keyword>
<dbReference type="EMBL" id="CP003108">
    <property type="protein sequence ID" value="AET67115.1"/>
    <property type="molecule type" value="Genomic_DNA"/>
</dbReference>
<dbReference type="Proteomes" id="UP000006346">
    <property type="component" value="Chromosome"/>
</dbReference>
<dbReference type="HOGENOM" id="CLU_064090_0_1_9"/>
<feature type="transmembrane region" description="Helical" evidence="1">
    <location>
        <begin position="237"/>
        <end position="256"/>
    </location>
</feature>